<evidence type="ECO:0000256" key="6">
    <source>
        <dbReference type="ARBA" id="ARBA00023242"/>
    </source>
</evidence>
<keyword evidence="3" id="KW-0805">Transcription regulation</keyword>
<feature type="domain" description="BZIP" evidence="9">
    <location>
        <begin position="250"/>
        <end position="306"/>
    </location>
</feature>
<dbReference type="GO" id="GO:0003700">
    <property type="term" value="F:DNA-binding transcription factor activity"/>
    <property type="evidence" value="ECO:0007669"/>
    <property type="project" value="InterPro"/>
</dbReference>
<evidence type="ECO:0000313" key="11">
    <source>
        <dbReference type="Proteomes" id="UP000799750"/>
    </source>
</evidence>
<feature type="region of interest" description="Disordered" evidence="8">
    <location>
        <begin position="571"/>
        <end position="591"/>
    </location>
</feature>
<dbReference type="SMART" id="SM00338">
    <property type="entry name" value="BRLZ"/>
    <property type="match status" value="1"/>
</dbReference>
<dbReference type="OrthoDB" id="644067at2759"/>
<keyword evidence="5" id="KW-0804">Transcription</keyword>
<comment type="subcellular location">
    <subcellularLocation>
        <location evidence="1">Nucleus</location>
    </subcellularLocation>
</comment>
<proteinExistence type="inferred from homology"/>
<dbReference type="Proteomes" id="UP000799750">
    <property type="component" value="Unassembled WGS sequence"/>
</dbReference>
<evidence type="ECO:0000256" key="2">
    <source>
        <dbReference type="ARBA" id="ARBA00007163"/>
    </source>
</evidence>
<evidence type="ECO:0000256" key="3">
    <source>
        <dbReference type="ARBA" id="ARBA00023015"/>
    </source>
</evidence>
<evidence type="ECO:0000259" key="9">
    <source>
        <dbReference type="PROSITE" id="PS50217"/>
    </source>
</evidence>
<reference evidence="10" key="1">
    <citation type="journal article" date="2020" name="Stud. Mycol.">
        <title>101 Dothideomycetes genomes: a test case for predicting lifestyles and emergence of pathogens.</title>
        <authorList>
            <person name="Haridas S."/>
            <person name="Albert R."/>
            <person name="Binder M."/>
            <person name="Bloem J."/>
            <person name="Labutti K."/>
            <person name="Salamov A."/>
            <person name="Andreopoulos B."/>
            <person name="Baker S."/>
            <person name="Barry K."/>
            <person name="Bills G."/>
            <person name="Bluhm B."/>
            <person name="Cannon C."/>
            <person name="Castanera R."/>
            <person name="Culley D."/>
            <person name="Daum C."/>
            <person name="Ezra D."/>
            <person name="Gonzalez J."/>
            <person name="Henrissat B."/>
            <person name="Kuo A."/>
            <person name="Liang C."/>
            <person name="Lipzen A."/>
            <person name="Lutzoni F."/>
            <person name="Magnuson J."/>
            <person name="Mondo S."/>
            <person name="Nolan M."/>
            <person name="Ohm R."/>
            <person name="Pangilinan J."/>
            <person name="Park H.-J."/>
            <person name="Ramirez L."/>
            <person name="Alfaro M."/>
            <person name="Sun H."/>
            <person name="Tritt A."/>
            <person name="Yoshinaga Y."/>
            <person name="Zwiers L.-H."/>
            <person name="Turgeon B."/>
            <person name="Goodwin S."/>
            <person name="Spatafora J."/>
            <person name="Crous P."/>
            <person name="Grigoriev I."/>
        </authorList>
    </citation>
    <scope>NUCLEOTIDE SEQUENCE</scope>
    <source>
        <strain evidence="10">CBS 269.34</strain>
    </source>
</reference>
<feature type="compositionally biased region" description="Basic and acidic residues" evidence="8">
    <location>
        <begin position="1"/>
        <end position="11"/>
    </location>
</feature>
<feature type="compositionally biased region" description="Polar residues" evidence="8">
    <location>
        <begin position="403"/>
        <end position="415"/>
    </location>
</feature>
<evidence type="ECO:0000256" key="8">
    <source>
        <dbReference type="SAM" id="MobiDB-lite"/>
    </source>
</evidence>
<dbReference type="PANTHER" id="PTHR47416">
    <property type="entry name" value="BASIC-LEUCINE ZIPPER TRANSCRIPTION FACTOR F-RELATED"/>
    <property type="match status" value="1"/>
</dbReference>
<feature type="region of interest" description="Disordered" evidence="8">
    <location>
        <begin position="192"/>
        <end position="218"/>
    </location>
</feature>
<dbReference type="SUPFAM" id="SSF57959">
    <property type="entry name" value="Leucine zipper domain"/>
    <property type="match status" value="1"/>
</dbReference>
<feature type="compositionally biased region" description="Polar residues" evidence="8">
    <location>
        <begin position="12"/>
        <end position="23"/>
    </location>
</feature>
<dbReference type="InterPro" id="IPR004827">
    <property type="entry name" value="bZIP"/>
</dbReference>
<dbReference type="GO" id="GO:0005634">
    <property type="term" value="C:nucleus"/>
    <property type="evidence" value="ECO:0007669"/>
    <property type="project" value="UniProtKB-SubCell"/>
</dbReference>
<evidence type="ECO:0000256" key="4">
    <source>
        <dbReference type="ARBA" id="ARBA00023125"/>
    </source>
</evidence>
<dbReference type="PROSITE" id="PS50217">
    <property type="entry name" value="BZIP"/>
    <property type="match status" value="1"/>
</dbReference>
<comment type="similarity">
    <text evidence="2">Belongs to the bZIP family.</text>
</comment>
<keyword evidence="4" id="KW-0238">DNA-binding</keyword>
<sequence length="656" mass="73025">MDFQHHMDFHRPSSTLSVDRKPSTFSYDDNVTLDSTILDTPSIMSPTNSHQGMFSPETSLWEDFPASGPFVDRQQTSNNSNPFFEQNNNPFTRLPPTQAATYGQQPAAWPINDNSGSRTPTATKPLHAFGQADYDAPPPSAFIPVGSHMPSTFGGLPLQSNVQPSAVFPAAPETPLSPHSNNEWMALAQQELDSRPGPKRMRANSPPRSYSPRRDGIRKKNARFDIPPERSLLNIDLLIQNSSNDEEIKELKQQKRLLRNRQAALDSRQRKKKHTEELEEEKKLWTERVGCLEDEITSLRLQMEGMLREKEQTHHEHNEMRNIIDQLQWDKEELVRSHTVETGDLRKKVNVLTERLESASTAMSVAPSSTFTDFASDMDNLNMGANDWDNYIFVPDFGCMDESTPSATENPQQEHSLVVAPRKKDAEDKPVASGLLLMLLLCGAFVASKSSGSTAPPLPRMPDDVRAASATVLDSIFKDAGVAPSPAQHHNLIANRIEALEPGPSGANWNKRTLSGAEFASLSHGASSHLDQLHAHLAAPTKDQENEQLFSITPSQYNSLTSAEFTRRGYSVHSDDISDPLSPGSQPSHHRRNLAETLAAMREESKGETAAEVYTRSLLWERIPSEVVHEFKRMVEESDRATTTSEDGIRKVEVSG</sequence>
<evidence type="ECO:0000313" key="10">
    <source>
        <dbReference type="EMBL" id="KAF2498370.1"/>
    </source>
</evidence>
<accession>A0A6A6R375</accession>
<dbReference type="AlphaFoldDB" id="A0A6A6R375"/>
<feature type="region of interest" description="Disordered" evidence="8">
    <location>
        <begin position="637"/>
        <end position="656"/>
    </location>
</feature>
<keyword evidence="7" id="KW-0175">Coiled coil</keyword>
<dbReference type="EMBL" id="MU004185">
    <property type="protein sequence ID" value="KAF2498370.1"/>
    <property type="molecule type" value="Genomic_DNA"/>
</dbReference>
<feature type="coiled-coil region" evidence="7">
    <location>
        <begin position="241"/>
        <end position="295"/>
    </location>
</feature>
<gene>
    <name evidence="10" type="ORF">BU16DRAFT_290934</name>
</gene>
<evidence type="ECO:0000256" key="5">
    <source>
        <dbReference type="ARBA" id="ARBA00023163"/>
    </source>
</evidence>
<dbReference type="PANTHER" id="PTHR47416:SF8">
    <property type="entry name" value="BASIC-LEUCINE ZIPPER TRANSCRIPTION FACTOR E-RELATED"/>
    <property type="match status" value="1"/>
</dbReference>
<feature type="region of interest" description="Disordered" evidence="8">
    <location>
        <begin position="1"/>
        <end position="23"/>
    </location>
</feature>
<evidence type="ECO:0000256" key="7">
    <source>
        <dbReference type="SAM" id="Coils"/>
    </source>
</evidence>
<name>A0A6A6R375_9PEZI</name>
<dbReference type="Pfam" id="PF03131">
    <property type="entry name" value="bZIP_Maf"/>
    <property type="match status" value="1"/>
</dbReference>
<feature type="region of interest" description="Disordered" evidence="8">
    <location>
        <begin position="403"/>
        <end position="423"/>
    </location>
</feature>
<keyword evidence="11" id="KW-1185">Reference proteome</keyword>
<evidence type="ECO:0000256" key="1">
    <source>
        <dbReference type="ARBA" id="ARBA00004123"/>
    </source>
</evidence>
<dbReference type="GO" id="GO:0003677">
    <property type="term" value="F:DNA binding"/>
    <property type="evidence" value="ECO:0007669"/>
    <property type="project" value="UniProtKB-KW"/>
</dbReference>
<feature type="compositionally biased region" description="Basic and acidic residues" evidence="8">
    <location>
        <begin position="647"/>
        <end position="656"/>
    </location>
</feature>
<organism evidence="10 11">
    <name type="scientific">Lophium mytilinum</name>
    <dbReference type="NCBI Taxonomy" id="390894"/>
    <lineage>
        <taxon>Eukaryota</taxon>
        <taxon>Fungi</taxon>
        <taxon>Dikarya</taxon>
        <taxon>Ascomycota</taxon>
        <taxon>Pezizomycotina</taxon>
        <taxon>Dothideomycetes</taxon>
        <taxon>Pleosporomycetidae</taxon>
        <taxon>Mytilinidiales</taxon>
        <taxon>Mytilinidiaceae</taxon>
        <taxon>Lophium</taxon>
    </lineage>
</organism>
<dbReference type="InterPro" id="IPR046347">
    <property type="entry name" value="bZIP_sf"/>
</dbReference>
<protein>
    <recommendedName>
        <fullName evidence="9">BZIP domain-containing protein</fullName>
    </recommendedName>
</protein>
<keyword evidence="6" id="KW-0539">Nucleus</keyword>
<dbReference type="Gene3D" id="1.20.5.170">
    <property type="match status" value="1"/>
</dbReference>
<dbReference type="InterPro" id="IPR004826">
    <property type="entry name" value="bZIP_Maf"/>
</dbReference>